<dbReference type="InterPro" id="IPR001387">
    <property type="entry name" value="Cro/C1-type_HTH"/>
</dbReference>
<organism evidence="3 4">
    <name type="scientific">Tepidamorphus gemmatus</name>
    <dbReference type="NCBI Taxonomy" id="747076"/>
    <lineage>
        <taxon>Bacteria</taxon>
        <taxon>Pseudomonadati</taxon>
        <taxon>Pseudomonadota</taxon>
        <taxon>Alphaproteobacteria</taxon>
        <taxon>Hyphomicrobiales</taxon>
        <taxon>Tepidamorphaceae</taxon>
        <taxon>Tepidamorphus</taxon>
    </lineage>
</organism>
<dbReference type="SUPFAM" id="SSF47413">
    <property type="entry name" value="lambda repressor-like DNA-binding domains"/>
    <property type="match status" value="1"/>
</dbReference>
<proteinExistence type="predicted"/>
<gene>
    <name evidence="3" type="ORF">EDC22_107153</name>
</gene>
<keyword evidence="1" id="KW-0812">Transmembrane</keyword>
<evidence type="ECO:0000313" key="4">
    <source>
        <dbReference type="Proteomes" id="UP000295678"/>
    </source>
</evidence>
<dbReference type="SMART" id="SM00530">
    <property type="entry name" value="HTH_XRE"/>
    <property type="match status" value="1"/>
</dbReference>
<keyword evidence="1" id="KW-0472">Membrane</keyword>
<accession>A0A4R3M893</accession>
<dbReference type="Gene3D" id="1.10.260.40">
    <property type="entry name" value="lambda repressor-like DNA-binding domains"/>
    <property type="match status" value="1"/>
</dbReference>
<dbReference type="InterPro" id="IPR010982">
    <property type="entry name" value="Lambda_DNA-bd_dom_sf"/>
</dbReference>
<dbReference type="GO" id="GO:0003677">
    <property type="term" value="F:DNA binding"/>
    <property type="evidence" value="ECO:0007669"/>
    <property type="project" value="InterPro"/>
</dbReference>
<reference evidence="3 4" key="1">
    <citation type="submission" date="2019-03" db="EMBL/GenBank/DDBJ databases">
        <title>Genomic Encyclopedia of Type Strains, Phase IV (KMG-IV): sequencing the most valuable type-strain genomes for metagenomic binning, comparative biology and taxonomic classification.</title>
        <authorList>
            <person name="Goeker M."/>
        </authorList>
    </citation>
    <scope>NUCLEOTIDE SEQUENCE [LARGE SCALE GENOMIC DNA]</scope>
    <source>
        <strain evidence="3 4">DSM 19345</strain>
    </source>
</reference>
<keyword evidence="4" id="KW-1185">Reference proteome</keyword>
<dbReference type="AlphaFoldDB" id="A0A4R3M893"/>
<dbReference type="Pfam" id="PF01381">
    <property type="entry name" value="HTH_3"/>
    <property type="match status" value="1"/>
</dbReference>
<comment type="caution">
    <text evidence="3">The sequence shown here is derived from an EMBL/GenBank/DDBJ whole genome shotgun (WGS) entry which is preliminary data.</text>
</comment>
<name>A0A4R3M893_9HYPH</name>
<sequence>MPGPAGLFRTPADRLAAAGQVLVVATMLMFETSIYIAQAVINIYKAAIMMTGMQLRAARALLGLDQRRLAELAGVSVPTIQRMEASPGTVRGVVDSLTRVIEALDRAGVELIGDNAQSLAGGRGVRLKEPAPPQS</sequence>
<protein>
    <submittedName>
        <fullName evidence="3">Helix-turn-helix protein</fullName>
    </submittedName>
</protein>
<evidence type="ECO:0000259" key="2">
    <source>
        <dbReference type="PROSITE" id="PS50943"/>
    </source>
</evidence>
<dbReference type="Proteomes" id="UP000295678">
    <property type="component" value="Unassembled WGS sequence"/>
</dbReference>
<dbReference type="CDD" id="cd00093">
    <property type="entry name" value="HTH_XRE"/>
    <property type="match status" value="1"/>
</dbReference>
<feature type="transmembrane region" description="Helical" evidence="1">
    <location>
        <begin position="20"/>
        <end position="44"/>
    </location>
</feature>
<evidence type="ECO:0000256" key="1">
    <source>
        <dbReference type="SAM" id="Phobius"/>
    </source>
</evidence>
<feature type="domain" description="HTH cro/C1-type" evidence="2">
    <location>
        <begin position="55"/>
        <end position="84"/>
    </location>
</feature>
<dbReference type="EMBL" id="SMAK01000007">
    <property type="protein sequence ID" value="TCT09306.1"/>
    <property type="molecule type" value="Genomic_DNA"/>
</dbReference>
<evidence type="ECO:0000313" key="3">
    <source>
        <dbReference type="EMBL" id="TCT09306.1"/>
    </source>
</evidence>
<dbReference type="PROSITE" id="PS50943">
    <property type="entry name" value="HTH_CROC1"/>
    <property type="match status" value="1"/>
</dbReference>
<keyword evidence="1" id="KW-1133">Transmembrane helix</keyword>